<dbReference type="PANTHER" id="PTHR13477">
    <property type="entry name" value="MITOCHONDRIAL 39S RIBOSOMAL PROTEIN L49"/>
    <property type="match status" value="1"/>
</dbReference>
<keyword evidence="3" id="KW-0689">Ribosomal protein</keyword>
<comment type="subcellular location">
    <subcellularLocation>
        <location evidence="1">Mitochondrion</location>
    </subcellularLocation>
</comment>
<dbReference type="Gene3D" id="3.30.780.10">
    <property type="entry name" value="SUI1-like domain"/>
    <property type="match status" value="1"/>
</dbReference>
<dbReference type="GO" id="GO:0005762">
    <property type="term" value="C:mitochondrial large ribosomal subunit"/>
    <property type="evidence" value="ECO:0007669"/>
    <property type="project" value="TreeGrafter"/>
</dbReference>
<keyword evidence="4" id="KW-0496">Mitochondrion</keyword>
<evidence type="ECO:0000313" key="8">
    <source>
        <dbReference type="Proteomes" id="UP000232875"/>
    </source>
</evidence>
<evidence type="ECO:0000256" key="5">
    <source>
        <dbReference type="ARBA" id="ARBA00023274"/>
    </source>
</evidence>
<name>A0A2N1JFQ4_9BASI</name>
<keyword evidence="8" id="KW-1185">Reference proteome</keyword>
<dbReference type="InterPro" id="IPR007740">
    <property type="entry name" value="Ribosomal_mL49"/>
</dbReference>
<dbReference type="GO" id="GO:0006412">
    <property type="term" value="P:translation"/>
    <property type="evidence" value="ECO:0007669"/>
    <property type="project" value="InterPro"/>
</dbReference>
<protein>
    <recommendedName>
        <fullName evidence="6">Large ribosomal subunit protein mL49</fullName>
    </recommendedName>
</protein>
<dbReference type="Proteomes" id="UP000232875">
    <property type="component" value="Unassembled WGS sequence"/>
</dbReference>
<dbReference type="AlphaFoldDB" id="A0A2N1JFQ4"/>
<evidence type="ECO:0000256" key="2">
    <source>
        <dbReference type="ARBA" id="ARBA00005677"/>
    </source>
</evidence>
<evidence type="ECO:0000256" key="1">
    <source>
        <dbReference type="ARBA" id="ARBA00004173"/>
    </source>
</evidence>
<keyword evidence="5" id="KW-0687">Ribonucleoprotein</keyword>
<dbReference type="Pfam" id="PF05046">
    <property type="entry name" value="Img2"/>
    <property type="match status" value="1"/>
</dbReference>
<evidence type="ECO:0000313" key="7">
    <source>
        <dbReference type="EMBL" id="PKI85373.1"/>
    </source>
</evidence>
<reference evidence="7 8" key="1">
    <citation type="submission" date="2017-10" db="EMBL/GenBank/DDBJ databases">
        <title>A novel species of cold-tolerant Malassezia isolated from bats.</title>
        <authorList>
            <person name="Lorch J.M."/>
            <person name="Palmer J.M."/>
            <person name="Vanderwolf K.J."/>
            <person name="Schmidt K.Z."/>
            <person name="Verant M.L."/>
            <person name="Weller T.J."/>
            <person name="Blehert D.S."/>
        </authorList>
    </citation>
    <scope>NUCLEOTIDE SEQUENCE [LARGE SCALE GENOMIC DNA]</scope>
    <source>
        <strain evidence="7 8">NWHC:44797-103</strain>
    </source>
</reference>
<accession>A0A2N1JFQ4</accession>
<dbReference type="GO" id="GO:0003735">
    <property type="term" value="F:structural constituent of ribosome"/>
    <property type="evidence" value="ECO:0007669"/>
    <property type="project" value="InterPro"/>
</dbReference>
<dbReference type="PANTHER" id="PTHR13477:SF0">
    <property type="entry name" value="LARGE RIBOSOMAL SUBUNIT PROTEIN ML49"/>
    <property type="match status" value="1"/>
</dbReference>
<proteinExistence type="inferred from homology"/>
<evidence type="ECO:0000256" key="6">
    <source>
        <dbReference type="ARBA" id="ARBA00035191"/>
    </source>
</evidence>
<dbReference type="EMBL" id="KZ454987">
    <property type="protein sequence ID" value="PKI85373.1"/>
    <property type="molecule type" value="Genomic_DNA"/>
</dbReference>
<organism evidence="7 8">
    <name type="scientific">Malassezia vespertilionis</name>
    <dbReference type="NCBI Taxonomy" id="2020962"/>
    <lineage>
        <taxon>Eukaryota</taxon>
        <taxon>Fungi</taxon>
        <taxon>Dikarya</taxon>
        <taxon>Basidiomycota</taxon>
        <taxon>Ustilaginomycotina</taxon>
        <taxon>Malasseziomycetes</taxon>
        <taxon>Malasseziales</taxon>
        <taxon>Malasseziaceae</taxon>
        <taxon>Malassezia</taxon>
    </lineage>
</organism>
<dbReference type="STRING" id="2020962.A0A2N1JFQ4"/>
<evidence type="ECO:0000256" key="3">
    <source>
        <dbReference type="ARBA" id="ARBA00022980"/>
    </source>
</evidence>
<comment type="similarity">
    <text evidence="2">Belongs to the mitochondrion-specific ribosomal protein mL49 family.</text>
</comment>
<evidence type="ECO:0000256" key="4">
    <source>
        <dbReference type="ARBA" id="ARBA00023128"/>
    </source>
</evidence>
<gene>
    <name evidence="7" type="ORF">MVES_000433</name>
</gene>
<sequence length="147" mass="16560">MLNKVGLSVTGVSLPLLIRSQAVRLQSSVASPLLEERGVLSQDVPELPRTSSPIPIRYPYFVARVGSNNTNLPVYSEVRRARSRWLTEIRKVDGDVTVYFGWGDPYDKLNPDAQFLQRTSSLGGSKKIVLRGNWTRDVKAWLEERGF</sequence>
<dbReference type="OrthoDB" id="19439at2759"/>